<dbReference type="Gene3D" id="3.10.180.10">
    <property type="entry name" value="2,3-Dihydroxybiphenyl 1,2-Dioxygenase, domain 1"/>
    <property type="match status" value="1"/>
</dbReference>
<proteinExistence type="predicted"/>
<dbReference type="InterPro" id="IPR029068">
    <property type="entry name" value="Glyas_Bleomycin-R_OHBP_Dase"/>
</dbReference>
<dbReference type="InterPro" id="IPR058997">
    <property type="entry name" value="YycE-like_C"/>
</dbReference>
<evidence type="ECO:0000313" key="2">
    <source>
        <dbReference type="EMBL" id="MEN2767859.1"/>
    </source>
</evidence>
<organism evidence="2 3">
    <name type="scientific">Ornithinibacillus xuwenensis</name>
    <dbReference type="NCBI Taxonomy" id="3144668"/>
    <lineage>
        <taxon>Bacteria</taxon>
        <taxon>Bacillati</taxon>
        <taxon>Bacillota</taxon>
        <taxon>Bacilli</taxon>
        <taxon>Bacillales</taxon>
        <taxon>Bacillaceae</taxon>
        <taxon>Ornithinibacillus</taxon>
    </lineage>
</organism>
<protein>
    <submittedName>
        <fullName evidence="2">VOC family protein</fullName>
    </submittedName>
</protein>
<dbReference type="EMBL" id="JBDIML010000003">
    <property type="protein sequence ID" value="MEN2767859.1"/>
    <property type="molecule type" value="Genomic_DNA"/>
</dbReference>
<dbReference type="Proteomes" id="UP001444625">
    <property type="component" value="Unassembled WGS sequence"/>
</dbReference>
<dbReference type="InterPro" id="IPR037523">
    <property type="entry name" value="VOC_core"/>
</dbReference>
<feature type="domain" description="VOC" evidence="1">
    <location>
        <begin position="7"/>
        <end position="133"/>
    </location>
</feature>
<dbReference type="SUPFAM" id="SSF54593">
    <property type="entry name" value="Glyoxalase/Bleomycin resistance protein/Dihydroxybiphenyl dioxygenase"/>
    <property type="match status" value="1"/>
</dbReference>
<evidence type="ECO:0000313" key="3">
    <source>
        <dbReference type="Proteomes" id="UP001444625"/>
    </source>
</evidence>
<reference evidence="2 3" key="1">
    <citation type="submission" date="2024-05" db="EMBL/GenBank/DDBJ databases">
        <authorList>
            <person name="Haq I."/>
            <person name="Ullah Z."/>
            <person name="Ahmad R."/>
            <person name="Li M."/>
            <person name="Tong Y."/>
        </authorList>
    </citation>
    <scope>NUCLEOTIDE SEQUENCE [LARGE SCALE GENOMIC DNA]</scope>
    <source>
        <strain evidence="2 3">16A2E</strain>
    </source>
</reference>
<dbReference type="InterPro" id="IPR058998">
    <property type="entry name" value="YycE-like_N"/>
</dbReference>
<dbReference type="PROSITE" id="PS51819">
    <property type="entry name" value="VOC"/>
    <property type="match status" value="1"/>
</dbReference>
<accession>A0ABU9XHT7</accession>
<dbReference type="Pfam" id="PF22659">
    <property type="entry name" value="YycE-like_C"/>
    <property type="match status" value="1"/>
</dbReference>
<dbReference type="RefSeq" id="WP_345825325.1">
    <property type="nucleotide sequence ID" value="NZ_JBDIML010000003.1"/>
</dbReference>
<name>A0ABU9XHT7_9BACI</name>
<sequence>MEFKEYSVVQVRIARPTDKFSQVIDFYEIGLGLKRLTDFGGPGHAGYNGVIYGLPEAPYHLEFTEHVDGTPCPAPTKDNLLVFYIPSREEIDKLKDRLEGMGYPEVEPENPYWKNRGVTIEDPDGWRVVLMNTNGI</sequence>
<comment type="caution">
    <text evidence="2">The sequence shown here is derived from an EMBL/GenBank/DDBJ whole genome shotgun (WGS) entry which is preliminary data.</text>
</comment>
<dbReference type="CDD" id="cd06587">
    <property type="entry name" value="VOC"/>
    <property type="match status" value="1"/>
</dbReference>
<keyword evidence="3" id="KW-1185">Reference proteome</keyword>
<evidence type="ECO:0000259" key="1">
    <source>
        <dbReference type="PROSITE" id="PS51819"/>
    </source>
</evidence>
<dbReference type="Pfam" id="PF22658">
    <property type="entry name" value="YycE-like_N"/>
    <property type="match status" value="1"/>
</dbReference>
<gene>
    <name evidence="2" type="ORF">ABC228_11715</name>
</gene>